<dbReference type="Pfam" id="PF13529">
    <property type="entry name" value="Peptidase_C39_2"/>
    <property type="match status" value="1"/>
</dbReference>
<reference evidence="4 5" key="1">
    <citation type="journal article" date="2015" name="Nature">
        <title>rRNA introns, odd ribosomes, and small enigmatic genomes across a large radiation of phyla.</title>
        <authorList>
            <person name="Brown C.T."/>
            <person name="Hug L.A."/>
            <person name="Thomas B.C."/>
            <person name="Sharon I."/>
            <person name="Castelle C.J."/>
            <person name="Singh A."/>
            <person name="Wilkins M.J."/>
            <person name="Williams K.H."/>
            <person name="Banfield J.F."/>
        </authorList>
    </citation>
    <scope>NUCLEOTIDE SEQUENCE [LARGE SCALE GENOMIC DNA]</scope>
</reference>
<evidence type="ECO:0000313" key="4">
    <source>
        <dbReference type="EMBL" id="KKR70388.1"/>
    </source>
</evidence>
<organism evidence="4 5">
    <name type="scientific">Candidatus Roizmanbacteria bacterium GW2011_GWB1_40_7</name>
    <dbReference type="NCBI Taxonomy" id="1618482"/>
    <lineage>
        <taxon>Bacteria</taxon>
        <taxon>Candidatus Roizmaniibacteriota</taxon>
    </lineage>
</organism>
<dbReference type="PROSITE" id="PS50005">
    <property type="entry name" value="TPR"/>
    <property type="match status" value="1"/>
</dbReference>
<comment type="caution">
    <text evidence="4">The sequence shown here is derived from an EMBL/GenBank/DDBJ whole genome shotgun (WGS) entry which is preliminary data.</text>
</comment>
<keyword evidence="2" id="KW-0812">Transmembrane</keyword>
<evidence type="ECO:0000256" key="2">
    <source>
        <dbReference type="SAM" id="Phobius"/>
    </source>
</evidence>
<evidence type="ECO:0000313" key="5">
    <source>
        <dbReference type="Proteomes" id="UP000034664"/>
    </source>
</evidence>
<keyword evidence="2" id="KW-0472">Membrane</keyword>
<dbReference type="Proteomes" id="UP000034664">
    <property type="component" value="Unassembled WGS sequence"/>
</dbReference>
<feature type="repeat" description="TPR" evidence="1">
    <location>
        <begin position="371"/>
        <end position="404"/>
    </location>
</feature>
<evidence type="ECO:0000259" key="3">
    <source>
        <dbReference type="Pfam" id="PF13529"/>
    </source>
</evidence>
<keyword evidence="2" id="KW-1133">Transmembrane helix</keyword>
<gene>
    <name evidence="4" type="ORF">UU14_C0050G0008</name>
</gene>
<keyword evidence="1" id="KW-0802">TPR repeat</keyword>
<dbReference type="InterPro" id="IPR039564">
    <property type="entry name" value="Peptidase_C39-like"/>
</dbReference>
<name>A0A0G0SZZ7_9BACT</name>
<sequence>MDQESQRQELLGRLAAFKVPLLFLLIILIGAIGFYFYTFYESPVNHLIEGVSYYGVYNLYPDYTSAAISIATILRYYNDERISFYELKTKFPDSRHRDEDDLSNFQKSLKFFETQGYETFNIKLLDDKYKNRKINEIKKYIRKDIPVIVIQQKRLDTKESDIEKSGWRVVIGVFDDEKKVIVHDAALGNNYELSYSDFEKLFFPGASRMLAVWPKDTLAKNLPKPGNGQPYSERSAVMKNAYTVIGAAGRARAASAAADKFCRDMSDSPTSEEINEYIRLNKISIDYRDEVINDPAFKLMPPLFQFLNKLWRAKSIRNTGEVSKAREIMINELIPANKDLDKTTEGFEFMSDMSTDDESRRSDNIINGQMPYLYEMLMSTYKFEGRYKEAIDAYMPYFKLMPDDKVALKKLAELQDRSADPHNIKCMGGRSVIK</sequence>
<accession>A0A0G0SZZ7</accession>
<protein>
    <recommendedName>
        <fullName evidence="3">Peptidase C39-like domain-containing protein</fullName>
    </recommendedName>
</protein>
<dbReference type="EMBL" id="LBZM01000050">
    <property type="protein sequence ID" value="KKR70388.1"/>
    <property type="molecule type" value="Genomic_DNA"/>
</dbReference>
<feature type="transmembrane region" description="Helical" evidence="2">
    <location>
        <begin position="21"/>
        <end position="40"/>
    </location>
</feature>
<dbReference type="Gene3D" id="3.90.70.10">
    <property type="entry name" value="Cysteine proteinases"/>
    <property type="match status" value="1"/>
</dbReference>
<feature type="domain" description="Peptidase C39-like" evidence="3">
    <location>
        <begin position="69"/>
        <end position="185"/>
    </location>
</feature>
<evidence type="ECO:0000256" key="1">
    <source>
        <dbReference type="PROSITE-ProRule" id="PRU00339"/>
    </source>
</evidence>
<dbReference type="InterPro" id="IPR019734">
    <property type="entry name" value="TPR_rpt"/>
</dbReference>
<proteinExistence type="predicted"/>
<dbReference type="AlphaFoldDB" id="A0A0G0SZZ7"/>